<accession>A0A498JDU5</accession>
<sequence>MSRRVAGAGSESRRGKKPAIPMKLRGEIRTPPSSLDMKKTASTTTPKPEERKTRSAVVFTRPFKFTIPCKVCGVVGHLNDDCPYMKRVPNNVTEVGKGYEIVTFRGEKHAVRMLCGYCHISADHQSDDCPHKSKIIAWKNSLRKPPPVGTVWYVERDGTERDEPFRSTFGASKNCGTGCPIGRNLADFSFHLFLLERPVPHLWNTNL</sequence>
<protein>
    <recommendedName>
        <fullName evidence="3">CCHC-type domain-containing protein</fullName>
    </recommendedName>
</protein>
<dbReference type="EMBL" id="RDQH01000333">
    <property type="protein sequence ID" value="RXH94029.1"/>
    <property type="molecule type" value="Genomic_DNA"/>
</dbReference>
<gene>
    <name evidence="4" type="ORF">DVH24_016096</name>
</gene>
<evidence type="ECO:0000313" key="5">
    <source>
        <dbReference type="Proteomes" id="UP000290289"/>
    </source>
</evidence>
<feature type="region of interest" description="Disordered" evidence="2">
    <location>
        <begin position="1"/>
        <end position="54"/>
    </location>
</feature>
<keyword evidence="5" id="KW-1185">Reference proteome</keyword>
<dbReference type="PROSITE" id="PS50158">
    <property type="entry name" value="ZF_CCHC"/>
    <property type="match status" value="1"/>
</dbReference>
<proteinExistence type="predicted"/>
<name>A0A498JDU5_MALDO</name>
<keyword evidence="1" id="KW-0862">Zinc</keyword>
<dbReference type="GO" id="GO:0008270">
    <property type="term" value="F:zinc ion binding"/>
    <property type="evidence" value="ECO:0007669"/>
    <property type="project" value="UniProtKB-KW"/>
</dbReference>
<keyword evidence="1" id="KW-0479">Metal-binding</keyword>
<dbReference type="Gene3D" id="4.10.60.10">
    <property type="entry name" value="Zinc finger, CCHC-type"/>
    <property type="match status" value="1"/>
</dbReference>
<feature type="domain" description="CCHC-type" evidence="3">
    <location>
        <begin position="69"/>
        <end position="83"/>
    </location>
</feature>
<dbReference type="InterPro" id="IPR001878">
    <property type="entry name" value="Znf_CCHC"/>
</dbReference>
<comment type="caution">
    <text evidence="4">The sequence shown here is derived from an EMBL/GenBank/DDBJ whole genome shotgun (WGS) entry which is preliminary data.</text>
</comment>
<evidence type="ECO:0000259" key="3">
    <source>
        <dbReference type="PROSITE" id="PS50158"/>
    </source>
</evidence>
<keyword evidence="1" id="KW-0863">Zinc-finger</keyword>
<evidence type="ECO:0000313" key="4">
    <source>
        <dbReference type="EMBL" id="RXH94029.1"/>
    </source>
</evidence>
<dbReference type="AlphaFoldDB" id="A0A498JDU5"/>
<evidence type="ECO:0000256" key="1">
    <source>
        <dbReference type="PROSITE-ProRule" id="PRU00047"/>
    </source>
</evidence>
<organism evidence="4 5">
    <name type="scientific">Malus domestica</name>
    <name type="common">Apple</name>
    <name type="synonym">Pyrus malus</name>
    <dbReference type="NCBI Taxonomy" id="3750"/>
    <lineage>
        <taxon>Eukaryota</taxon>
        <taxon>Viridiplantae</taxon>
        <taxon>Streptophyta</taxon>
        <taxon>Embryophyta</taxon>
        <taxon>Tracheophyta</taxon>
        <taxon>Spermatophyta</taxon>
        <taxon>Magnoliopsida</taxon>
        <taxon>eudicotyledons</taxon>
        <taxon>Gunneridae</taxon>
        <taxon>Pentapetalae</taxon>
        <taxon>rosids</taxon>
        <taxon>fabids</taxon>
        <taxon>Rosales</taxon>
        <taxon>Rosaceae</taxon>
        <taxon>Amygdaloideae</taxon>
        <taxon>Maleae</taxon>
        <taxon>Malus</taxon>
    </lineage>
</organism>
<evidence type="ECO:0000256" key="2">
    <source>
        <dbReference type="SAM" id="MobiDB-lite"/>
    </source>
</evidence>
<reference evidence="4 5" key="1">
    <citation type="submission" date="2018-10" db="EMBL/GenBank/DDBJ databases">
        <title>A high-quality apple genome assembly.</title>
        <authorList>
            <person name="Hu J."/>
        </authorList>
    </citation>
    <scope>NUCLEOTIDE SEQUENCE [LARGE SCALE GENOMIC DNA]</scope>
    <source>
        <strain evidence="5">cv. HFTH1</strain>
        <tissue evidence="4">Young leaf</tissue>
    </source>
</reference>
<dbReference type="Proteomes" id="UP000290289">
    <property type="component" value="Chromosome 7"/>
</dbReference>
<dbReference type="GO" id="GO:0003676">
    <property type="term" value="F:nucleic acid binding"/>
    <property type="evidence" value="ECO:0007669"/>
    <property type="project" value="InterPro"/>
</dbReference>